<dbReference type="RefSeq" id="WP_131417637.1">
    <property type="nucleotide sequence ID" value="NZ_SJXE01000021.1"/>
</dbReference>
<comment type="similarity">
    <text evidence="1">Belongs to the microviridae F protein family.</text>
</comment>
<dbReference type="InterPro" id="IPR037002">
    <property type="entry name" value="Microviridae_protein_F_sf"/>
</dbReference>
<comment type="caution">
    <text evidence="2">The sequence shown here is derived from an EMBL/GenBank/DDBJ whole genome shotgun (WGS) entry which is preliminary data.</text>
</comment>
<dbReference type="Pfam" id="PF02305">
    <property type="entry name" value="Phage_F"/>
    <property type="match status" value="1"/>
</dbReference>
<reference evidence="2 3" key="1">
    <citation type="submission" date="2019-02" db="EMBL/GenBank/DDBJ databases">
        <title>Corallincola luteus sp. nov., a marine bacterium isolated from surface sediment of Bohai Sea in China.</title>
        <authorList>
            <person name="Ren Q."/>
        </authorList>
    </citation>
    <scope>NUCLEOTIDE SEQUENCE [LARGE SCALE GENOMIC DNA]</scope>
    <source>
        <strain evidence="2 3">DASS28</strain>
    </source>
</reference>
<dbReference type="InterPro" id="IPR003514">
    <property type="entry name" value="Microviridae_protein_F"/>
</dbReference>
<accession>A0ABY2AHS1</accession>
<dbReference type="SUPFAM" id="SSF88645">
    <property type="entry name" value="ssDNA viruses"/>
    <property type="match status" value="1"/>
</dbReference>
<dbReference type="Proteomes" id="UP000292554">
    <property type="component" value="Unassembled WGS sequence"/>
</dbReference>
<dbReference type="InterPro" id="IPR016184">
    <property type="entry name" value="Capsid/spike_ssDNA_virus"/>
</dbReference>
<name>A0ABY2AHS1_9GAMM</name>
<gene>
    <name evidence="2" type="ORF">EZV61_19200</name>
</gene>
<organism evidence="2 3">
    <name type="scientific">Corallincola luteus</name>
    <dbReference type="NCBI Taxonomy" id="1775177"/>
    <lineage>
        <taxon>Bacteria</taxon>
        <taxon>Pseudomonadati</taxon>
        <taxon>Pseudomonadota</taxon>
        <taxon>Gammaproteobacteria</taxon>
        <taxon>Alteromonadales</taxon>
        <taxon>Psychromonadaceae</taxon>
        <taxon>Corallincola</taxon>
    </lineage>
</organism>
<dbReference type="EMBL" id="SJXE01000021">
    <property type="protein sequence ID" value="TCI01113.1"/>
    <property type="molecule type" value="Genomic_DNA"/>
</dbReference>
<dbReference type="Gene3D" id="2.60.169.10">
    <property type="entry name" value="Microviridae F protein"/>
    <property type="match status" value="1"/>
</dbReference>
<evidence type="ECO:0000313" key="3">
    <source>
        <dbReference type="Proteomes" id="UP000292554"/>
    </source>
</evidence>
<protein>
    <recommendedName>
        <fullName evidence="4">Major capsid protein</fullName>
    </recommendedName>
</protein>
<keyword evidence="3" id="KW-1185">Reference proteome</keyword>
<evidence type="ECO:0000256" key="1">
    <source>
        <dbReference type="ARBA" id="ARBA00009963"/>
    </source>
</evidence>
<evidence type="ECO:0008006" key="4">
    <source>
        <dbReference type="Google" id="ProtNLM"/>
    </source>
</evidence>
<sequence>MSRYNKLFNHVPIDVPNRSGFDMSHDCHGTLTCGTLVPVLVDELLPQDTISLGHLTNMEFPPFATNFRGRVDVHLEAFFVPNRILYGGWESLITHPTLYPIYPEGTDAQTKSKYLPGITVSPLGDTGPSAIPPAELINRWFGPGSLADWLGYKCYKVAKDPVSPVGISIPNALPWLAYHKIYNDHYRYSKIMPELFYRPGTTAPIRTSPVPSVGRIFTSPSVVPYSSDNGIGKVWIRASKYPDDDPYSVFPDGHSILDLRQRTWFRDYYTTASPEPQAGQAASVSFDIVNNKGSFTIAELRSQNSLQMWLERQNICGYDYASQIKGNFGKYPSSTAFNKALYLGRSVFNMYCKGVSQTSGGQGAVTNSNPFTSVGTRYGQGMSLESSSLVDSFTADEHGLLMVMMSIVPHASYGSGKDRYLFRSTMSDFAFPLLQGVGEQAILSRELLGLIGQDASETDEFGYCDLYSEYKFKNDRIHGLLRDGSPLDSFALQRGFNNLDISISTDFLLIPKGYLDQVKAVSTEVSGVDSWFSTSWMYKKVSTLAPYSVPTLENPKNTHKTSMPRGGNNL</sequence>
<proteinExistence type="inferred from homology"/>
<evidence type="ECO:0000313" key="2">
    <source>
        <dbReference type="EMBL" id="TCI01113.1"/>
    </source>
</evidence>